<evidence type="ECO:0000256" key="1">
    <source>
        <dbReference type="SAM" id="MobiDB-lite"/>
    </source>
</evidence>
<gene>
    <name evidence="3" type="ORF">GCM10010170_035960</name>
</gene>
<dbReference type="Proteomes" id="UP001501444">
    <property type="component" value="Unassembled WGS sequence"/>
</dbReference>
<sequence length="133" mass="13150">MRALGLSTPAALALAAGRIADGEGGFNLAAGVTVGVVSVGALTLLLNRTVPDEARTVPDEAPVELAPQPGEPAAGDRVEVRTHFTAAGGYVAHGPLLCWATAPSGQHEAYTPGTACVVAAAGGDVLGVEREAA</sequence>
<accession>A0ABP5T932</accession>
<reference evidence="4" key="1">
    <citation type="journal article" date="2019" name="Int. J. Syst. Evol. Microbiol.">
        <title>The Global Catalogue of Microorganisms (GCM) 10K type strain sequencing project: providing services to taxonomists for standard genome sequencing and annotation.</title>
        <authorList>
            <consortium name="The Broad Institute Genomics Platform"/>
            <consortium name="The Broad Institute Genome Sequencing Center for Infectious Disease"/>
            <person name="Wu L."/>
            <person name="Ma J."/>
        </authorList>
    </citation>
    <scope>NUCLEOTIDE SEQUENCE [LARGE SCALE GENOMIC DNA]</scope>
    <source>
        <strain evidence="4">JCM 3272</strain>
    </source>
</reference>
<name>A0ABP5T932_9ACTN</name>
<dbReference type="EMBL" id="BAAARV010000025">
    <property type="protein sequence ID" value="GAA2347829.1"/>
    <property type="molecule type" value="Genomic_DNA"/>
</dbReference>
<feature type="region of interest" description="Disordered" evidence="1">
    <location>
        <begin position="55"/>
        <end position="75"/>
    </location>
</feature>
<keyword evidence="4" id="KW-1185">Reference proteome</keyword>
<keyword evidence="2" id="KW-0812">Transmembrane</keyword>
<protein>
    <submittedName>
        <fullName evidence="3">Uncharacterized protein</fullName>
    </submittedName>
</protein>
<feature type="transmembrane region" description="Helical" evidence="2">
    <location>
        <begin position="25"/>
        <end position="46"/>
    </location>
</feature>
<evidence type="ECO:0000313" key="4">
    <source>
        <dbReference type="Proteomes" id="UP001501444"/>
    </source>
</evidence>
<evidence type="ECO:0000313" key="3">
    <source>
        <dbReference type="EMBL" id="GAA2347829.1"/>
    </source>
</evidence>
<proteinExistence type="predicted"/>
<organism evidence="3 4">
    <name type="scientific">Dactylosporangium salmoneum</name>
    <dbReference type="NCBI Taxonomy" id="53361"/>
    <lineage>
        <taxon>Bacteria</taxon>
        <taxon>Bacillati</taxon>
        <taxon>Actinomycetota</taxon>
        <taxon>Actinomycetes</taxon>
        <taxon>Micromonosporales</taxon>
        <taxon>Micromonosporaceae</taxon>
        <taxon>Dactylosporangium</taxon>
    </lineage>
</organism>
<keyword evidence="2" id="KW-1133">Transmembrane helix</keyword>
<keyword evidence="2" id="KW-0472">Membrane</keyword>
<comment type="caution">
    <text evidence="3">The sequence shown here is derived from an EMBL/GenBank/DDBJ whole genome shotgun (WGS) entry which is preliminary data.</text>
</comment>
<evidence type="ECO:0000256" key="2">
    <source>
        <dbReference type="SAM" id="Phobius"/>
    </source>
</evidence>